<gene>
    <name evidence="8" type="ORF">PIB30_088883</name>
</gene>
<feature type="transmembrane region" description="Helical" evidence="6">
    <location>
        <begin position="145"/>
        <end position="163"/>
    </location>
</feature>
<keyword evidence="4 6" id="KW-1133">Transmembrane helix</keyword>
<dbReference type="SUPFAM" id="SSF103481">
    <property type="entry name" value="Multidrug resistance efflux transporter EmrE"/>
    <property type="match status" value="2"/>
</dbReference>
<dbReference type="InterPro" id="IPR030184">
    <property type="entry name" value="WAT1-related"/>
</dbReference>
<keyword evidence="9" id="KW-1185">Reference proteome</keyword>
<name>A0ABU6WS72_9FABA</name>
<comment type="caution">
    <text evidence="8">The sequence shown here is derived from an EMBL/GenBank/DDBJ whole genome shotgun (WGS) entry which is preliminary data.</text>
</comment>
<reference evidence="8 9" key="1">
    <citation type="journal article" date="2023" name="Plants (Basel)">
        <title>Bridging the Gap: Combining Genomics and Transcriptomics Approaches to Understand Stylosanthes scabra, an Orphan Legume from the Brazilian Caatinga.</title>
        <authorList>
            <person name="Ferreira-Neto J.R.C."/>
            <person name="da Silva M.D."/>
            <person name="Binneck E."/>
            <person name="de Melo N.F."/>
            <person name="da Silva R.H."/>
            <person name="de Melo A.L.T.M."/>
            <person name="Pandolfi V."/>
            <person name="Bustamante F.O."/>
            <person name="Brasileiro-Vidal A.C."/>
            <person name="Benko-Iseppon A.M."/>
        </authorList>
    </citation>
    <scope>NUCLEOTIDE SEQUENCE [LARGE SCALE GENOMIC DNA]</scope>
    <source>
        <tissue evidence="8">Leaves</tissue>
    </source>
</reference>
<feature type="transmembrane region" description="Helical" evidence="6">
    <location>
        <begin position="315"/>
        <end position="334"/>
    </location>
</feature>
<keyword evidence="5 6" id="KW-0472">Membrane</keyword>
<evidence type="ECO:0000256" key="4">
    <source>
        <dbReference type="ARBA" id="ARBA00022989"/>
    </source>
</evidence>
<evidence type="ECO:0000256" key="1">
    <source>
        <dbReference type="ARBA" id="ARBA00004141"/>
    </source>
</evidence>
<feature type="transmembrane region" description="Helical" evidence="6">
    <location>
        <begin position="290"/>
        <end position="309"/>
    </location>
</feature>
<evidence type="ECO:0000256" key="6">
    <source>
        <dbReference type="RuleBase" id="RU363077"/>
    </source>
</evidence>
<feature type="transmembrane region" description="Helical" evidence="6">
    <location>
        <begin position="82"/>
        <end position="105"/>
    </location>
</feature>
<evidence type="ECO:0000313" key="9">
    <source>
        <dbReference type="Proteomes" id="UP001341840"/>
    </source>
</evidence>
<feature type="transmembrane region" description="Helical" evidence="6">
    <location>
        <begin position="192"/>
        <end position="212"/>
    </location>
</feature>
<organism evidence="8 9">
    <name type="scientific">Stylosanthes scabra</name>
    <dbReference type="NCBI Taxonomy" id="79078"/>
    <lineage>
        <taxon>Eukaryota</taxon>
        <taxon>Viridiplantae</taxon>
        <taxon>Streptophyta</taxon>
        <taxon>Embryophyta</taxon>
        <taxon>Tracheophyta</taxon>
        <taxon>Spermatophyta</taxon>
        <taxon>Magnoliopsida</taxon>
        <taxon>eudicotyledons</taxon>
        <taxon>Gunneridae</taxon>
        <taxon>Pentapetalae</taxon>
        <taxon>rosids</taxon>
        <taxon>fabids</taxon>
        <taxon>Fabales</taxon>
        <taxon>Fabaceae</taxon>
        <taxon>Papilionoideae</taxon>
        <taxon>50 kb inversion clade</taxon>
        <taxon>dalbergioids sensu lato</taxon>
        <taxon>Dalbergieae</taxon>
        <taxon>Pterocarpus clade</taxon>
        <taxon>Stylosanthes</taxon>
    </lineage>
</organism>
<evidence type="ECO:0000259" key="7">
    <source>
        <dbReference type="Pfam" id="PF00892"/>
    </source>
</evidence>
<protein>
    <recommendedName>
        <fullName evidence="6">WAT1-related protein</fullName>
    </recommendedName>
</protein>
<feature type="transmembrane region" description="Helical" evidence="6">
    <location>
        <begin position="49"/>
        <end position="70"/>
    </location>
</feature>
<feature type="transmembrane region" description="Helical" evidence="6">
    <location>
        <begin position="224"/>
        <end position="245"/>
    </location>
</feature>
<evidence type="ECO:0000313" key="8">
    <source>
        <dbReference type="EMBL" id="MED6188749.1"/>
    </source>
</evidence>
<evidence type="ECO:0000256" key="2">
    <source>
        <dbReference type="ARBA" id="ARBA00007635"/>
    </source>
</evidence>
<keyword evidence="3 6" id="KW-0812">Transmembrane</keyword>
<feature type="transmembrane region" description="Helical" evidence="6">
    <location>
        <begin position="111"/>
        <end position="133"/>
    </location>
</feature>
<dbReference type="EMBL" id="JASCZI010182876">
    <property type="protein sequence ID" value="MED6188749.1"/>
    <property type="molecule type" value="Genomic_DNA"/>
</dbReference>
<accession>A0ABU6WS72</accession>
<evidence type="ECO:0000256" key="5">
    <source>
        <dbReference type="ARBA" id="ARBA00023136"/>
    </source>
</evidence>
<comment type="subcellular location">
    <subcellularLocation>
        <location evidence="1 6">Membrane</location>
        <topology evidence="1 6">Multi-pass membrane protein</topology>
    </subcellularLocation>
</comment>
<evidence type="ECO:0000256" key="3">
    <source>
        <dbReference type="ARBA" id="ARBA00022692"/>
    </source>
</evidence>
<comment type="similarity">
    <text evidence="2 6">Belongs to the drug/metabolite transporter (DMT) superfamily. Plant drug/metabolite exporter (P-DME) (TC 2.A.7.4) family.</text>
</comment>
<dbReference type="Pfam" id="PF00892">
    <property type="entry name" value="EamA"/>
    <property type="match status" value="2"/>
</dbReference>
<proteinExistence type="inferred from homology"/>
<feature type="transmembrane region" description="Helical" evidence="6">
    <location>
        <begin position="20"/>
        <end position="37"/>
    </location>
</feature>
<sequence>MGEELSYCENVRAWFSRSKAFLLILSLQFGSAGMYIITMDALNKGMSHYVFVVYRNVVATVALGPFAFFLERKVRPKMTPRIFAEILALAFIEIILDQCFTFLGMKLTSASFASAVMNSVPSITFVLAIIFRLERMKIRNIGCQAKVIGTAVSLGGAILMAMYKGPILNIVTSSTTHVAHTGNNANTTSDHWLMGAIFILIGCAGFSGFYILQAITLRKYPAEMSLATWVCFIGAIQSSAVTAYMERGSPQVWVVAPDSRLLACLYAGVVTSAIQFYVQGLVIKTTGPVFVTAFNPLRMIIVTALASILLSEKLYLGSVIGGVVVVVGLYLVVWGKSKEKESVKNATMLLPPSPEKDIQQPQLPVTVPRNYDASNINNNNNNDGDDNCQQVMVVVGIKNSNVEASRSSSTTD</sequence>
<feature type="domain" description="EamA" evidence="7">
    <location>
        <begin position="31"/>
        <end position="160"/>
    </location>
</feature>
<dbReference type="PANTHER" id="PTHR31218">
    <property type="entry name" value="WAT1-RELATED PROTEIN"/>
    <property type="match status" value="1"/>
</dbReference>
<dbReference type="InterPro" id="IPR000620">
    <property type="entry name" value="EamA_dom"/>
</dbReference>
<feature type="transmembrane region" description="Helical" evidence="6">
    <location>
        <begin position="260"/>
        <end position="278"/>
    </location>
</feature>
<dbReference type="Proteomes" id="UP001341840">
    <property type="component" value="Unassembled WGS sequence"/>
</dbReference>
<dbReference type="InterPro" id="IPR037185">
    <property type="entry name" value="EmrE-like"/>
</dbReference>
<feature type="domain" description="EamA" evidence="7">
    <location>
        <begin position="194"/>
        <end position="333"/>
    </location>
</feature>